<dbReference type="EMBL" id="CADCWL010000073">
    <property type="protein sequence ID" value="CAA9560591.1"/>
    <property type="molecule type" value="Genomic_DNA"/>
</dbReference>
<accession>A0A6J4UU69</accession>
<evidence type="ECO:0000256" key="1">
    <source>
        <dbReference type="SAM" id="MobiDB-lite"/>
    </source>
</evidence>
<protein>
    <submittedName>
        <fullName evidence="2">Uncharacterized protein</fullName>
    </submittedName>
</protein>
<evidence type="ECO:0000313" key="2">
    <source>
        <dbReference type="EMBL" id="CAA9560591.1"/>
    </source>
</evidence>
<feature type="compositionally biased region" description="Low complexity" evidence="1">
    <location>
        <begin position="10"/>
        <end position="22"/>
    </location>
</feature>
<feature type="non-terminal residue" evidence="2">
    <location>
        <position position="1"/>
    </location>
</feature>
<proteinExistence type="predicted"/>
<reference evidence="2" key="1">
    <citation type="submission" date="2020-02" db="EMBL/GenBank/DDBJ databases">
        <authorList>
            <person name="Meier V. D."/>
        </authorList>
    </citation>
    <scope>NUCLEOTIDE SEQUENCE</scope>
    <source>
        <strain evidence="2">AVDCRST_MAG19</strain>
    </source>
</reference>
<dbReference type="AlphaFoldDB" id="A0A6J4UU69"/>
<feature type="compositionally biased region" description="Polar residues" evidence="1">
    <location>
        <begin position="46"/>
        <end position="67"/>
    </location>
</feature>
<name>A0A6J4UU69_9BACT</name>
<feature type="non-terminal residue" evidence="2">
    <location>
        <position position="100"/>
    </location>
</feature>
<feature type="region of interest" description="Disordered" evidence="1">
    <location>
        <begin position="1"/>
        <end position="67"/>
    </location>
</feature>
<organism evidence="2">
    <name type="scientific">uncultured Thermomicrobiales bacterium</name>
    <dbReference type="NCBI Taxonomy" id="1645740"/>
    <lineage>
        <taxon>Bacteria</taxon>
        <taxon>Pseudomonadati</taxon>
        <taxon>Thermomicrobiota</taxon>
        <taxon>Thermomicrobia</taxon>
        <taxon>Thermomicrobiales</taxon>
        <taxon>environmental samples</taxon>
    </lineage>
</organism>
<gene>
    <name evidence="2" type="ORF">AVDCRST_MAG19-1766</name>
</gene>
<sequence>CRAGPGGRLSGASSSSPAPARRWPGRRETTPWASASRIRSWKRSRSTTNRSAPRTGQRPTGAGTNTFAASHARSMRSAGVFLSDPRIRDRSWAAHGGLWR</sequence>